<dbReference type="AlphaFoldDB" id="A0AA39HWP9"/>
<dbReference type="InterPro" id="IPR019425">
    <property type="entry name" value="7TM_GPCR_serpentine_rcpt_Srt"/>
</dbReference>
<keyword evidence="3" id="KW-1185">Reference proteome</keyword>
<dbReference type="SUPFAM" id="SSF81321">
    <property type="entry name" value="Family A G protein-coupled receptor-like"/>
    <property type="match status" value="1"/>
</dbReference>
<dbReference type="Pfam" id="PF10321">
    <property type="entry name" value="7TM_GPCR_Srt"/>
    <property type="match status" value="1"/>
</dbReference>
<evidence type="ECO:0000313" key="2">
    <source>
        <dbReference type="EMBL" id="KAK0413452.1"/>
    </source>
</evidence>
<dbReference type="PANTHER" id="PTHR23021:SF11">
    <property type="entry name" value="SERPENTINE RECEPTOR, CLASS T"/>
    <property type="match status" value="1"/>
</dbReference>
<feature type="transmembrane region" description="Helical" evidence="1">
    <location>
        <begin position="114"/>
        <end position="130"/>
    </location>
</feature>
<protein>
    <submittedName>
        <fullName evidence="2">Uncharacterized protein</fullName>
    </submittedName>
</protein>
<keyword evidence="1" id="KW-1133">Transmembrane helix</keyword>
<accession>A0AA39HWP9</accession>
<dbReference type="PANTHER" id="PTHR23021">
    <property type="entry name" value="SERPENTINE RECEPTOR, CLASS T"/>
    <property type="match status" value="1"/>
</dbReference>
<evidence type="ECO:0000256" key="1">
    <source>
        <dbReference type="SAM" id="Phobius"/>
    </source>
</evidence>
<keyword evidence="1" id="KW-0472">Membrane</keyword>
<comment type="caution">
    <text evidence="2">The sequence shown here is derived from an EMBL/GenBank/DDBJ whole genome shotgun (WGS) entry which is preliminary data.</text>
</comment>
<feature type="transmembrane region" description="Helical" evidence="1">
    <location>
        <begin position="269"/>
        <end position="292"/>
    </location>
</feature>
<feature type="transmembrane region" description="Helical" evidence="1">
    <location>
        <begin position="37"/>
        <end position="58"/>
    </location>
</feature>
<feature type="transmembrane region" description="Helical" evidence="1">
    <location>
        <begin position="70"/>
        <end position="94"/>
    </location>
</feature>
<feature type="transmembrane region" description="Helical" evidence="1">
    <location>
        <begin position="238"/>
        <end position="257"/>
    </location>
</feature>
<reference evidence="2" key="1">
    <citation type="submission" date="2023-06" db="EMBL/GenBank/DDBJ databases">
        <title>Genomic analysis of the entomopathogenic nematode Steinernema hermaphroditum.</title>
        <authorList>
            <person name="Schwarz E.M."/>
            <person name="Heppert J.K."/>
            <person name="Baniya A."/>
            <person name="Schwartz H.T."/>
            <person name="Tan C.-H."/>
            <person name="Antoshechkin I."/>
            <person name="Sternberg P.W."/>
            <person name="Goodrich-Blair H."/>
            <person name="Dillman A.R."/>
        </authorList>
    </citation>
    <scope>NUCLEOTIDE SEQUENCE</scope>
    <source>
        <strain evidence="2">PS9179</strain>
        <tissue evidence="2">Whole animal</tissue>
    </source>
</reference>
<keyword evidence="1" id="KW-0812">Transmembrane</keyword>
<feature type="transmembrane region" description="Helical" evidence="1">
    <location>
        <begin position="150"/>
        <end position="168"/>
    </location>
</feature>
<proteinExistence type="predicted"/>
<evidence type="ECO:0000313" key="3">
    <source>
        <dbReference type="Proteomes" id="UP001175271"/>
    </source>
</evidence>
<dbReference type="Proteomes" id="UP001175271">
    <property type="component" value="Unassembled WGS sequence"/>
</dbReference>
<feature type="transmembrane region" description="Helical" evidence="1">
    <location>
        <begin position="200"/>
        <end position="218"/>
    </location>
</feature>
<name>A0AA39HWP9_9BILA</name>
<organism evidence="2 3">
    <name type="scientific">Steinernema hermaphroditum</name>
    <dbReference type="NCBI Taxonomy" id="289476"/>
    <lineage>
        <taxon>Eukaryota</taxon>
        <taxon>Metazoa</taxon>
        <taxon>Ecdysozoa</taxon>
        <taxon>Nematoda</taxon>
        <taxon>Chromadorea</taxon>
        <taxon>Rhabditida</taxon>
        <taxon>Tylenchina</taxon>
        <taxon>Panagrolaimomorpha</taxon>
        <taxon>Strongyloidoidea</taxon>
        <taxon>Steinernematidae</taxon>
        <taxon>Steinernema</taxon>
    </lineage>
</organism>
<gene>
    <name evidence="2" type="ORF">QR680_006817</name>
</gene>
<sequence length="323" mass="35929">MDAVLPYCTPNGSLSMEANGTDGGIQGKEQFARNFGLLYICIGFITIPISCFVLSVFCRPPLIKHSCYKLMSFNTVLDIINLTNGALISGFLSVQNIHHCNSGMWVSYFVHQDMIAWMMYCCASEVLALNRLLEFASKNLSNFLFEGKRVYLWFGVVVAYAAVGFLLVPDKFYFYNTYGGYSAIYRLSGRFNLLHTFNNFFKFGFLTVSYSLMLIFMYRRFKTNETTQFTSLQIKVSIQTTVIAALADVTTVAYVIALNAPVSPEVSNYVGVMGELCWIALHAGTGITYLLMNGAVKQRLRLACGGTGQINPSQTVPSFVPTS</sequence>
<dbReference type="EMBL" id="JAUCMV010000003">
    <property type="protein sequence ID" value="KAK0413452.1"/>
    <property type="molecule type" value="Genomic_DNA"/>
</dbReference>